<gene>
    <name evidence="1" type="ORF">MARA_02790</name>
</gene>
<dbReference type="KEGG" id="marz:MARA_02790"/>
<evidence type="ECO:0000313" key="2">
    <source>
        <dbReference type="Proteomes" id="UP000467428"/>
    </source>
</evidence>
<name>A0A7I7RS89_9MYCO</name>
<evidence type="ECO:0000313" key="1">
    <source>
        <dbReference type="EMBL" id="BBY46849.1"/>
    </source>
</evidence>
<keyword evidence="1" id="KW-0614">Plasmid</keyword>
<dbReference type="AlphaFoldDB" id="A0A7I7RS89"/>
<sequence length="128" mass="13906">MSDPQATGSGDGLFAMDPDPTLRELARQLVEGQQRIATLTRTAAEVRATAAPDNAEANKLLAEFDATRYRWLTEALPALVASIQLALEVHDTFGPGMTSISDPTEAAIWNNKWFVAEHELSGRPRGTQ</sequence>
<dbReference type="RefSeq" id="WP_163916490.1">
    <property type="nucleotide sequence ID" value="NZ_AP022592.1"/>
</dbReference>
<organism evidence="1 2">
    <name type="scientific">Mycolicibacterium arabiense</name>
    <dbReference type="NCBI Taxonomy" id="1286181"/>
    <lineage>
        <taxon>Bacteria</taxon>
        <taxon>Bacillati</taxon>
        <taxon>Actinomycetota</taxon>
        <taxon>Actinomycetes</taxon>
        <taxon>Mycobacteriales</taxon>
        <taxon>Mycobacteriaceae</taxon>
        <taxon>Mycolicibacterium</taxon>
    </lineage>
</organism>
<dbReference type="EMBL" id="AP022592">
    <property type="protein sequence ID" value="BBY46849.1"/>
    <property type="molecule type" value="Genomic_DNA"/>
</dbReference>
<reference evidence="1 2" key="1">
    <citation type="journal article" date="2019" name="Emerg. Microbes Infect.">
        <title>Comprehensive subspecies identification of 175 nontuberculous mycobacteria species based on 7547 genomic profiles.</title>
        <authorList>
            <person name="Matsumoto Y."/>
            <person name="Kinjo T."/>
            <person name="Motooka D."/>
            <person name="Nabeya D."/>
            <person name="Jung N."/>
            <person name="Uechi K."/>
            <person name="Horii T."/>
            <person name="Iida T."/>
            <person name="Fujita J."/>
            <person name="Nakamura S."/>
        </authorList>
    </citation>
    <scope>NUCLEOTIDE SEQUENCE [LARGE SCALE GENOMIC DNA]</scope>
    <source>
        <strain evidence="1 2">JCM 18538</strain>
        <plasmid evidence="1">pJCM18538</plasmid>
    </source>
</reference>
<geneLocation type="plasmid" evidence="1">
    <name>pJCM18538</name>
</geneLocation>
<protein>
    <submittedName>
        <fullName evidence="1">Uncharacterized protein</fullName>
    </submittedName>
</protein>
<dbReference type="Proteomes" id="UP000467428">
    <property type="component" value="Plasmid pJCM18538"/>
</dbReference>
<accession>A0A7I7RS89</accession>
<proteinExistence type="predicted"/>
<keyword evidence="2" id="KW-1185">Reference proteome</keyword>